<protein>
    <submittedName>
        <fullName evidence="3">Uncharacterized protein</fullName>
    </submittedName>
</protein>
<feature type="region of interest" description="Disordered" evidence="1">
    <location>
        <begin position="520"/>
        <end position="607"/>
    </location>
</feature>
<feature type="transmembrane region" description="Helical" evidence="2">
    <location>
        <begin position="116"/>
        <end position="139"/>
    </location>
</feature>
<gene>
    <name evidence="3" type="ORF">EG328_009558</name>
</gene>
<comment type="caution">
    <text evidence="3">The sequence shown here is derived from an EMBL/GenBank/DDBJ whole genome shotgun (WGS) entry which is preliminary data.</text>
</comment>
<dbReference type="AlphaFoldDB" id="A0A8H3V9R9"/>
<dbReference type="Proteomes" id="UP000447873">
    <property type="component" value="Unassembled WGS sequence"/>
</dbReference>
<feature type="compositionally biased region" description="Polar residues" evidence="1">
    <location>
        <begin position="448"/>
        <end position="458"/>
    </location>
</feature>
<evidence type="ECO:0000256" key="1">
    <source>
        <dbReference type="SAM" id="MobiDB-lite"/>
    </source>
</evidence>
<organism evidence="3 4">
    <name type="scientific">Venturia inaequalis</name>
    <name type="common">Apple scab fungus</name>
    <dbReference type="NCBI Taxonomy" id="5025"/>
    <lineage>
        <taxon>Eukaryota</taxon>
        <taxon>Fungi</taxon>
        <taxon>Dikarya</taxon>
        <taxon>Ascomycota</taxon>
        <taxon>Pezizomycotina</taxon>
        <taxon>Dothideomycetes</taxon>
        <taxon>Pleosporomycetidae</taxon>
        <taxon>Venturiales</taxon>
        <taxon>Venturiaceae</taxon>
        <taxon>Venturia</taxon>
    </lineage>
</organism>
<name>A0A8H3V9R9_VENIN</name>
<keyword evidence="2" id="KW-0472">Membrane</keyword>
<accession>A0A8H3V9R9</accession>
<feature type="region of interest" description="Disordered" evidence="1">
    <location>
        <begin position="219"/>
        <end position="281"/>
    </location>
</feature>
<feature type="compositionally biased region" description="Low complexity" evidence="1">
    <location>
        <begin position="418"/>
        <end position="427"/>
    </location>
</feature>
<evidence type="ECO:0000256" key="2">
    <source>
        <dbReference type="SAM" id="Phobius"/>
    </source>
</evidence>
<feature type="compositionally biased region" description="Polar residues" evidence="1">
    <location>
        <begin position="557"/>
        <end position="571"/>
    </location>
</feature>
<evidence type="ECO:0000313" key="3">
    <source>
        <dbReference type="EMBL" id="KAE9983758.1"/>
    </source>
</evidence>
<keyword evidence="2" id="KW-1133">Transmembrane helix</keyword>
<reference evidence="3 4" key="1">
    <citation type="submission" date="2018-12" db="EMBL/GenBank/DDBJ databases">
        <title>Venturia inaequalis Genome Resource.</title>
        <authorList>
            <person name="Lichtner F.J."/>
        </authorList>
    </citation>
    <scope>NUCLEOTIDE SEQUENCE [LARGE SCALE GENOMIC DNA]</scope>
    <source>
        <strain evidence="3 4">120213</strain>
    </source>
</reference>
<dbReference type="EMBL" id="WNWS01000058">
    <property type="protein sequence ID" value="KAE9983758.1"/>
    <property type="molecule type" value="Genomic_DNA"/>
</dbReference>
<feature type="region of interest" description="Disordered" evidence="1">
    <location>
        <begin position="320"/>
        <end position="506"/>
    </location>
</feature>
<proteinExistence type="predicted"/>
<feature type="compositionally biased region" description="Low complexity" evidence="1">
    <location>
        <begin position="269"/>
        <end position="281"/>
    </location>
</feature>
<feature type="compositionally biased region" description="Basic and acidic residues" evidence="1">
    <location>
        <begin position="243"/>
        <end position="253"/>
    </location>
</feature>
<evidence type="ECO:0000313" key="4">
    <source>
        <dbReference type="Proteomes" id="UP000447873"/>
    </source>
</evidence>
<sequence length="626" mass="68308">MLKPSHLATPATSLSPNTTFWNSSSTLWSSVVSIAPMRLRTSSSRPIICGASFLTFTLLSTSTILLIVDAATSEVKLSFWKSIAVAAIVLNIFALVSIIALTVLGAFVLKIWTHRWLLPWLAAILVVMASSLSIVSLVLKKTAVDPLDFKSTVSVDVQLALWSLATVAELVFYILIGIHWDGAEHRASFIAEKPMTTRKAPPIPEPPPTALRMIAPPYALPETGMPAPEFDTSDEAKRRRSKDGRGSWRDSIHHALHTRTSQNRLLPTSHRSSFSRDSSVLSNDAYSGVTSLEHDSFDNWDTSNVDTSLREALAPIIPTRGRTLETIPGSRPSSPGKPLEGPFKDAQDTCDSPASSIIERPTTALSHRHERPATAQSNYSKRTFIPPASPRARSPDTSESHIHPLFRSDSPTPPPAATPGTVVTAHTNGGQMMPQPPPRSASRVSGRVSCQGSRNPSPANAYRAPRESRNSSPATTYRAPRDSRNSSPADPFRIPRNRSIEPRPSYSSIAEHASTFDFRPHSDIDTATEPQSYFQPQSRNRSRSGTLTSLSEDRSETMTSTSTYNGSSFISALNERSVFNTPTERSRDSSPSRPMTPPIPEFILSASRERLSSRSVETLKSLRGGG</sequence>
<keyword evidence="2" id="KW-0812">Transmembrane</keyword>
<feature type="transmembrane region" description="Helical" evidence="2">
    <location>
        <begin position="159"/>
        <end position="180"/>
    </location>
</feature>
<feature type="compositionally biased region" description="Basic and acidic residues" evidence="1">
    <location>
        <begin position="393"/>
        <end position="402"/>
    </location>
</feature>
<feature type="transmembrane region" description="Helical" evidence="2">
    <location>
        <begin position="83"/>
        <end position="109"/>
    </location>
</feature>
<feature type="compositionally biased region" description="Polar residues" evidence="1">
    <location>
        <begin position="528"/>
        <end position="550"/>
    </location>
</feature>
<feature type="transmembrane region" description="Helical" evidence="2">
    <location>
        <begin position="51"/>
        <end position="71"/>
    </location>
</feature>